<dbReference type="Proteomes" id="UP000019763">
    <property type="component" value="Unassembled WGS sequence"/>
</dbReference>
<accession>A0A023B1A5</accession>
<name>A0A023B1A5_GRENI</name>
<dbReference type="GeneID" id="22914917"/>
<proteinExistence type="predicted"/>
<comment type="caution">
    <text evidence="2">The sequence shown here is derived from an EMBL/GenBank/DDBJ whole genome shotgun (WGS) entry which is preliminary data.</text>
</comment>
<evidence type="ECO:0000313" key="2">
    <source>
        <dbReference type="EMBL" id="EZG45474.1"/>
    </source>
</evidence>
<reference evidence="2" key="1">
    <citation type="submission" date="2013-12" db="EMBL/GenBank/DDBJ databases">
        <authorList>
            <person name="Omoto C.K."/>
            <person name="Sibley D."/>
            <person name="Venepally P."/>
            <person name="Hadjithomas M."/>
            <person name="Karamycheva S."/>
            <person name="Brunk B."/>
            <person name="Roos D."/>
            <person name="Caler E."/>
            <person name="Lorenzi H."/>
        </authorList>
    </citation>
    <scope>NUCLEOTIDE SEQUENCE</scope>
</reference>
<gene>
    <name evidence="2" type="ORF">GNI_138420</name>
</gene>
<dbReference type="VEuPathDB" id="CryptoDB:GNI_138420"/>
<feature type="compositionally biased region" description="Low complexity" evidence="1">
    <location>
        <begin position="238"/>
        <end position="261"/>
    </location>
</feature>
<evidence type="ECO:0000256" key="1">
    <source>
        <dbReference type="SAM" id="MobiDB-lite"/>
    </source>
</evidence>
<dbReference type="OrthoDB" id="10255128at2759"/>
<keyword evidence="3" id="KW-1185">Reference proteome</keyword>
<protein>
    <submittedName>
        <fullName evidence="2">Uncharacterized protein</fullName>
    </submittedName>
</protein>
<evidence type="ECO:0000313" key="3">
    <source>
        <dbReference type="Proteomes" id="UP000019763"/>
    </source>
</evidence>
<sequence length="275" mass="29531">MLDWTEVHHDVESGRMVLLFSTRIYFVGTAESDPQQWGRGGLNDWNELCEASSDESTSLEGVEGNHEPGTPVRWRLNRGLYDHKTWNRVTFWEEVLVVSLSEDMQRQLIEMVYGEHSDALNKFLELNPFTSSIRALPAYMNSFGISQTEVASLVRKICNQYSLSTDYTNLLLSSIEPQGVSSEENGASGDPPADAKPPVPGVSRRRGSEQGGAGEVLAQAGQIQASQTEVSQIQVSEGAAAPSGGIDSPSGGIDSPSGVKTDGVKTGGVKTGGVA</sequence>
<feature type="compositionally biased region" description="Gly residues" evidence="1">
    <location>
        <begin position="265"/>
        <end position="275"/>
    </location>
</feature>
<organism evidence="2 3">
    <name type="scientific">Gregarina niphandrodes</name>
    <name type="common">Septate eugregarine</name>
    <dbReference type="NCBI Taxonomy" id="110365"/>
    <lineage>
        <taxon>Eukaryota</taxon>
        <taxon>Sar</taxon>
        <taxon>Alveolata</taxon>
        <taxon>Apicomplexa</taxon>
        <taxon>Conoidasida</taxon>
        <taxon>Gregarinasina</taxon>
        <taxon>Eugregarinorida</taxon>
        <taxon>Gregarinidae</taxon>
        <taxon>Gregarina</taxon>
    </lineage>
</organism>
<dbReference type="EMBL" id="AFNH02001023">
    <property type="protein sequence ID" value="EZG45474.1"/>
    <property type="molecule type" value="Genomic_DNA"/>
</dbReference>
<feature type="region of interest" description="Disordered" evidence="1">
    <location>
        <begin position="178"/>
        <end position="275"/>
    </location>
</feature>
<dbReference type="AlphaFoldDB" id="A0A023B1A5"/>
<feature type="compositionally biased region" description="Polar residues" evidence="1">
    <location>
        <begin position="221"/>
        <end position="235"/>
    </location>
</feature>
<dbReference type="RefSeq" id="XP_011132492.1">
    <property type="nucleotide sequence ID" value="XM_011134190.1"/>
</dbReference>